<comment type="caution">
    <text evidence="2">The sequence shown here is derived from an EMBL/GenBank/DDBJ whole genome shotgun (WGS) entry which is preliminary data.</text>
</comment>
<evidence type="ECO:0000259" key="1">
    <source>
        <dbReference type="PROSITE" id="PS51819"/>
    </source>
</evidence>
<dbReference type="Pfam" id="PF00903">
    <property type="entry name" value="Glyoxalase"/>
    <property type="match status" value="1"/>
</dbReference>
<dbReference type="InterPro" id="IPR029068">
    <property type="entry name" value="Glyas_Bleomycin-R_OHBP_Dase"/>
</dbReference>
<dbReference type="PANTHER" id="PTHR36437">
    <property type="entry name" value="GLYOXALASE/BLEOMYCIN RESISTANCE PROTEIN/DIOXYGENASE"/>
    <property type="match status" value="1"/>
</dbReference>
<dbReference type="GO" id="GO:0016829">
    <property type="term" value="F:lyase activity"/>
    <property type="evidence" value="ECO:0007669"/>
    <property type="project" value="UniProtKB-KW"/>
</dbReference>
<organism evidence="2 3">
    <name type="scientific">Jiangella mangrovi</name>
    <dbReference type="NCBI Taxonomy" id="1524084"/>
    <lineage>
        <taxon>Bacteria</taxon>
        <taxon>Bacillati</taxon>
        <taxon>Actinomycetota</taxon>
        <taxon>Actinomycetes</taxon>
        <taxon>Jiangellales</taxon>
        <taxon>Jiangellaceae</taxon>
        <taxon>Jiangella</taxon>
    </lineage>
</organism>
<dbReference type="EMBL" id="JACHMM010000001">
    <property type="protein sequence ID" value="MBB5789836.1"/>
    <property type="molecule type" value="Genomic_DNA"/>
</dbReference>
<sequence>MSLTQIQTLTVFVDDQERARSFYADVLGFEVRTDVAMGDNRWLEVAPPGAATTIVLHRPFPGATAGSSAGTILASSDLDADVDRLRSAGVTVDGPTELPWGRQATFADPDGNGYVLSAPAA</sequence>
<dbReference type="SUPFAM" id="SSF54593">
    <property type="entry name" value="Glyoxalase/Bleomycin resistance protein/Dihydroxybiphenyl dioxygenase"/>
    <property type="match status" value="1"/>
</dbReference>
<dbReference type="AlphaFoldDB" id="A0A7W9LN16"/>
<dbReference type="PROSITE" id="PS51819">
    <property type="entry name" value="VOC"/>
    <property type="match status" value="1"/>
</dbReference>
<dbReference type="PANTHER" id="PTHR36437:SF2">
    <property type="entry name" value="GLYOXALASE_BLEOMYCIN RESISTANCE PROTEIN_DIOXYGENASE"/>
    <property type="match status" value="1"/>
</dbReference>
<gene>
    <name evidence="2" type="ORF">HD601_004411</name>
</gene>
<protein>
    <submittedName>
        <fullName evidence="2">Putative enzyme related to lactoylglutathione lyase</fullName>
    </submittedName>
</protein>
<reference evidence="2 3" key="1">
    <citation type="submission" date="2020-08" db="EMBL/GenBank/DDBJ databases">
        <title>Sequencing the genomes of 1000 actinobacteria strains.</title>
        <authorList>
            <person name="Klenk H.-P."/>
        </authorList>
    </citation>
    <scope>NUCLEOTIDE SEQUENCE [LARGE SCALE GENOMIC DNA]</scope>
    <source>
        <strain evidence="2 3">DSM 102122</strain>
    </source>
</reference>
<dbReference type="RefSeq" id="WP_184825456.1">
    <property type="nucleotide sequence ID" value="NZ_JACHMM010000001.1"/>
</dbReference>
<dbReference type="Gene3D" id="3.10.180.10">
    <property type="entry name" value="2,3-Dihydroxybiphenyl 1,2-Dioxygenase, domain 1"/>
    <property type="match status" value="1"/>
</dbReference>
<evidence type="ECO:0000313" key="2">
    <source>
        <dbReference type="EMBL" id="MBB5789836.1"/>
    </source>
</evidence>
<keyword evidence="3" id="KW-1185">Reference proteome</keyword>
<keyword evidence="2" id="KW-0456">Lyase</keyword>
<proteinExistence type="predicted"/>
<dbReference type="InterPro" id="IPR037523">
    <property type="entry name" value="VOC_core"/>
</dbReference>
<evidence type="ECO:0000313" key="3">
    <source>
        <dbReference type="Proteomes" id="UP000542813"/>
    </source>
</evidence>
<name>A0A7W9LN16_9ACTN</name>
<feature type="domain" description="VOC" evidence="1">
    <location>
        <begin position="5"/>
        <end position="119"/>
    </location>
</feature>
<dbReference type="InterPro" id="IPR004360">
    <property type="entry name" value="Glyas_Fos-R_dOase_dom"/>
</dbReference>
<dbReference type="Proteomes" id="UP000542813">
    <property type="component" value="Unassembled WGS sequence"/>
</dbReference>
<accession>A0A7W9LN16</accession>